<keyword evidence="2" id="KW-1185">Reference proteome</keyword>
<evidence type="ECO:0000313" key="2">
    <source>
        <dbReference type="Proteomes" id="UP001219525"/>
    </source>
</evidence>
<gene>
    <name evidence="1" type="ORF">GGX14DRAFT_407002</name>
</gene>
<reference evidence="1" key="1">
    <citation type="submission" date="2023-03" db="EMBL/GenBank/DDBJ databases">
        <title>Massive genome expansion in bonnet fungi (Mycena s.s.) driven by repeated elements and novel gene families across ecological guilds.</title>
        <authorList>
            <consortium name="Lawrence Berkeley National Laboratory"/>
            <person name="Harder C.B."/>
            <person name="Miyauchi S."/>
            <person name="Viragh M."/>
            <person name="Kuo A."/>
            <person name="Thoen E."/>
            <person name="Andreopoulos B."/>
            <person name="Lu D."/>
            <person name="Skrede I."/>
            <person name="Drula E."/>
            <person name="Henrissat B."/>
            <person name="Morin E."/>
            <person name="Kohler A."/>
            <person name="Barry K."/>
            <person name="LaButti K."/>
            <person name="Morin E."/>
            <person name="Salamov A."/>
            <person name="Lipzen A."/>
            <person name="Mereny Z."/>
            <person name="Hegedus B."/>
            <person name="Baldrian P."/>
            <person name="Stursova M."/>
            <person name="Weitz H."/>
            <person name="Taylor A."/>
            <person name="Grigoriev I.V."/>
            <person name="Nagy L.G."/>
            <person name="Martin F."/>
            <person name="Kauserud H."/>
        </authorList>
    </citation>
    <scope>NUCLEOTIDE SEQUENCE</scope>
    <source>
        <strain evidence="1">9144</strain>
    </source>
</reference>
<dbReference type="AlphaFoldDB" id="A0AAD6Y4V8"/>
<accession>A0AAD6Y4V8</accession>
<sequence length="161" mass="18449">MWTVRSARADIVKIISAKSLPRFLDRISHFRYHLGRHRDSDDQDTDLEMSEHTMDTILDNGPLILADFESRRFQGKNLIYGRAVDLMSNDAFKNTTTAHLFFYLFYFDPAAYIIQSWYLPTHRRQAEPDTAPETVTVGYGAGGGYPIQFLLEEGKRAIPAS</sequence>
<proteinExistence type="predicted"/>
<evidence type="ECO:0000313" key="1">
    <source>
        <dbReference type="EMBL" id="KAJ7191622.1"/>
    </source>
</evidence>
<organism evidence="1 2">
    <name type="scientific">Mycena pura</name>
    <dbReference type="NCBI Taxonomy" id="153505"/>
    <lineage>
        <taxon>Eukaryota</taxon>
        <taxon>Fungi</taxon>
        <taxon>Dikarya</taxon>
        <taxon>Basidiomycota</taxon>
        <taxon>Agaricomycotina</taxon>
        <taxon>Agaricomycetes</taxon>
        <taxon>Agaricomycetidae</taxon>
        <taxon>Agaricales</taxon>
        <taxon>Marasmiineae</taxon>
        <taxon>Mycenaceae</taxon>
        <taxon>Mycena</taxon>
    </lineage>
</organism>
<name>A0AAD6Y4V8_9AGAR</name>
<comment type="caution">
    <text evidence="1">The sequence shown here is derived from an EMBL/GenBank/DDBJ whole genome shotgun (WGS) entry which is preliminary data.</text>
</comment>
<protein>
    <submittedName>
        <fullName evidence="1">Uncharacterized protein</fullName>
    </submittedName>
</protein>
<dbReference type="Proteomes" id="UP001219525">
    <property type="component" value="Unassembled WGS sequence"/>
</dbReference>
<dbReference type="EMBL" id="JARJCW010000130">
    <property type="protein sequence ID" value="KAJ7191622.1"/>
    <property type="molecule type" value="Genomic_DNA"/>
</dbReference>